<keyword evidence="7 9" id="KW-0472">Membrane</keyword>
<keyword evidence="11" id="KW-1185">Reference proteome</keyword>
<dbReference type="Gene3D" id="1.10.1200.120">
    <property type="entry name" value="Large-conductance mechanosensitive channel, MscL, domain 1"/>
    <property type="match status" value="1"/>
</dbReference>
<proteinExistence type="predicted"/>
<dbReference type="EMBL" id="FNHQ01000030">
    <property type="protein sequence ID" value="SDN21284.1"/>
    <property type="molecule type" value="Genomic_DNA"/>
</dbReference>
<evidence type="ECO:0000313" key="11">
    <source>
        <dbReference type="Proteomes" id="UP000199309"/>
    </source>
</evidence>
<protein>
    <submittedName>
        <fullName evidence="10">Large conductance mechanosensitive channel protein</fullName>
    </submittedName>
</protein>
<evidence type="ECO:0000256" key="8">
    <source>
        <dbReference type="ARBA" id="ARBA00023303"/>
    </source>
</evidence>
<dbReference type="PANTHER" id="PTHR30266:SF2">
    <property type="entry name" value="LARGE-CONDUCTANCE MECHANOSENSITIVE CHANNEL"/>
    <property type="match status" value="1"/>
</dbReference>
<evidence type="ECO:0000256" key="6">
    <source>
        <dbReference type="ARBA" id="ARBA00023065"/>
    </source>
</evidence>
<dbReference type="GO" id="GO:0016020">
    <property type="term" value="C:membrane"/>
    <property type="evidence" value="ECO:0007669"/>
    <property type="project" value="UniProtKB-SubCell"/>
</dbReference>
<dbReference type="PANTHER" id="PTHR30266">
    <property type="entry name" value="MECHANOSENSITIVE CHANNEL MSCL"/>
    <property type="match status" value="1"/>
</dbReference>
<evidence type="ECO:0000256" key="7">
    <source>
        <dbReference type="ARBA" id="ARBA00023136"/>
    </source>
</evidence>
<evidence type="ECO:0000256" key="5">
    <source>
        <dbReference type="ARBA" id="ARBA00022989"/>
    </source>
</evidence>
<keyword evidence="4 9" id="KW-0812">Transmembrane</keyword>
<feature type="transmembrane region" description="Helical" evidence="9">
    <location>
        <begin position="37"/>
        <end position="62"/>
    </location>
</feature>
<dbReference type="AlphaFoldDB" id="A0A1G9ZIY6"/>
<dbReference type="NCBIfam" id="TIGR00220">
    <property type="entry name" value="mscL"/>
    <property type="match status" value="1"/>
</dbReference>
<organism evidence="10 11">
    <name type="scientific">Megasphaera paucivorans</name>
    <dbReference type="NCBI Taxonomy" id="349095"/>
    <lineage>
        <taxon>Bacteria</taxon>
        <taxon>Bacillati</taxon>
        <taxon>Bacillota</taxon>
        <taxon>Negativicutes</taxon>
        <taxon>Veillonellales</taxon>
        <taxon>Veillonellaceae</taxon>
        <taxon>Megasphaera</taxon>
    </lineage>
</organism>
<evidence type="ECO:0000313" key="10">
    <source>
        <dbReference type="EMBL" id="SDN21284.1"/>
    </source>
</evidence>
<dbReference type="InterPro" id="IPR037673">
    <property type="entry name" value="MSC/AndL"/>
</dbReference>
<evidence type="ECO:0000256" key="2">
    <source>
        <dbReference type="ARBA" id="ARBA00022448"/>
    </source>
</evidence>
<dbReference type="GO" id="GO:0008381">
    <property type="term" value="F:mechanosensitive monoatomic ion channel activity"/>
    <property type="evidence" value="ECO:0007669"/>
    <property type="project" value="InterPro"/>
</dbReference>
<comment type="subcellular location">
    <subcellularLocation>
        <location evidence="1">Membrane</location>
        <topology evidence="1">Multi-pass membrane protein</topology>
    </subcellularLocation>
</comment>
<keyword evidence="2" id="KW-0813">Transport</keyword>
<dbReference type="STRING" id="349095.SAMN05660299_02339"/>
<evidence type="ECO:0000256" key="9">
    <source>
        <dbReference type="SAM" id="Phobius"/>
    </source>
</evidence>
<keyword evidence="5 9" id="KW-1133">Transmembrane helix</keyword>
<reference evidence="10 11" key="1">
    <citation type="submission" date="2016-10" db="EMBL/GenBank/DDBJ databases">
        <authorList>
            <person name="de Groot N.N."/>
        </authorList>
    </citation>
    <scope>NUCLEOTIDE SEQUENCE [LARGE SCALE GENOMIC DNA]</scope>
    <source>
        <strain evidence="10 11">DSM 16981</strain>
    </source>
</reference>
<dbReference type="InterPro" id="IPR001185">
    <property type="entry name" value="MS_channel"/>
</dbReference>
<accession>A0A1G9ZIY6</accession>
<dbReference type="SUPFAM" id="SSF81330">
    <property type="entry name" value="Gated mechanosensitive channel"/>
    <property type="match status" value="1"/>
</dbReference>
<dbReference type="Proteomes" id="UP000199309">
    <property type="component" value="Unassembled WGS sequence"/>
</dbReference>
<sequence>MNDFLSEFKRFIMRGNVLDMAIGVVVEAAFSKIVSSLVTYIIMPPLGVLLGGIDFSNFFILLSTTKRAETLAEA</sequence>
<keyword evidence="6" id="KW-0406">Ion transport</keyword>
<dbReference type="InterPro" id="IPR036019">
    <property type="entry name" value="MscL_channel"/>
</dbReference>
<name>A0A1G9ZIY6_9FIRM</name>
<dbReference type="Pfam" id="PF01741">
    <property type="entry name" value="MscL"/>
    <property type="match status" value="1"/>
</dbReference>
<evidence type="ECO:0000256" key="4">
    <source>
        <dbReference type="ARBA" id="ARBA00022692"/>
    </source>
</evidence>
<keyword evidence="8" id="KW-0407">Ion channel</keyword>
<evidence type="ECO:0000256" key="3">
    <source>
        <dbReference type="ARBA" id="ARBA00022475"/>
    </source>
</evidence>
<keyword evidence="3" id="KW-1003">Cell membrane</keyword>
<gene>
    <name evidence="10" type="ORF">SAMN05660299_02339</name>
</gene>
<evidence type="ECO:0000256" key="1">
    <source>
        <dbReference type="ARBA" id="ARBA00004141"/>
    </source>
</evidence>